<dbReference type="GO" id="GO:0006310">
    <property type="term" value="P:DNA recombination"/>
    <property type="evidence" value="ECO:0007669"/>
    <property type="project" value="UniProtKB-UniRule"/>
</dbReference>
<keyword evidence="5 7" id="KW-0234">DNA repair</keyword>
<evidence type="ECO:0000256" key="3">
    <source>
        <dbReference type="ARBA" id="ARBA00022763"/>
    </source>
</evidence>
<keyword evidence="4 7" id="KW-0233">DNA recombination</keyword>
<dbReference type="PANTHER" id="PTHR16140:SF17">
    <property type="entry name" value="NON-STRUCTURAL MAINTENANCE OF CHROMOSOMES ELEMENT 4"/>
    <property type="match status" value="1"/>
</dbReference>
<proteinExistence type="inferred from homology"/>
<dbReference type="InterPro" id="IPR014854">
    <property type="entry name" value="Nse4_C"/>
</dbReference>
<reference evidence="10" key="1">
    <citation type="submission" date="2023-02" db="EMBL/GenBank/DDBJ databases">
        <title>Genome of toxic invasive species Heracleum sosnowskyi carries increased number of genes despite the absence of recent whole-genome duplications.</title>
        <authorList>
            <person name="Schelkunov M."/>
            <person name="Shtratnikova V."/>
            <person name="Makarenko M."/>
            <person name="Klepikova A."/>
            <person name="Omelchenko D."/>
            <person name="Novikova G."/>
            <person name="Obukhova E."/>
            <person name="Bogdanov V."/>
            <person name="Penin A."/>
            <person name="Logacheva M."/>
        </authorList>
    </citation>
    <scope>NUCLEOTIDE SEQUENCE</scope>
    <source>
        <strain evidence="10">Hsosn_3</strain>
        <tissue evidence="10">Leaf</tissue>
    </source>
</reference>
<name>A0AAD8IRG2_9APIA</name>
<keyword evidence="3 7" id="KW-0227">DNA damage</keyword>
<evidence type="ECO:0000256" key="7">
    <source>
        <dbReference type="RuleBase" id="RU365071"/>
    </source>
</evidence>
<dbReference type="GO" id="GO:0005634">
    <property type="term" value="C:nucleus"/>
    <property type="evidence" value="ECO:0007669"/>
    <property type="project" value="UniProtKB-SubCell"/>
</dbReference>
<comment type="caution">
    <text evidence="10">The sequence shown here is derived from an EMBL/GenBank/DDBJ whole genome shotgun (WGS) entry which is preliminary data.</text>
</comment>
<evidence type="ECO:0000256" key="6">
    <source>
        <dbReference type="ARBA" id="ARBA00023242"/>
    </source>
</evidence>
<evidence type="ECO:0000259" key="9">
    <source>
        <dbReference type="Pfam" id="PF08743"/>
    </source>
</evidence>
<comment type="similarity">
    <text evidence="2 7">Belongs to the NSE4 family.</text>
</comment>
<protein>
    <recommendedName>
        <fullName evidence="7">Non-structural maintenance of chromosomes element 4</fullName>
    </recommendedName>
</protein>
<evidence type="ECO:0000256" key="1">
    <source>
        <dbReference type="ARBA" id="ARBA00004123"/>
    </source>
</evidence>
<feature type="compositionally biased region" description="Basic residues" evidence="8">
    <location>
        <begin position="162"/>
        <end position="177"/>
    </location>
</feature>
<feature type="region of interest" description="Disordered" evidence="8">
    <location>
        <begin position="162"/>
        <end position="192"/>
    </location>
</feature>
<dbReference type="AlphaFoldDB" id="A0AAD8IRG2"/>
<sequence length="377" mass="42463">MADNTSTKCEGLNIDESQKCAADRRVLRSGYFKIFSLISENKDDIAAGLDSNKFDSIIKEVEDLHLHVKKPREQVADAETLLNLTSALMTAVKQHTTGGVTPSEFISCLLRNFSKHQRRGASDSSENLLFWRDIGLSVSPLFQNVRGCSTMLGPMKNHIKPRKVAARKSYAKPTIKRAKPEEIKHSDGEEKTETDRNMITMFEILSKKKHVKLDHLLLNRNSFSQTVENLFALSFLVKDGRVGIVVDEMGSHIVSPRNQPTASSVSSGEVKYSAFIFRFDFKDWKLMKDQVAEGEELMPNRVDKLISCSNAENVTVCSEAKTEKIYRKEATDTIGSQAALGQEIPMVIPLRMYSRTKWHGKGSVMMRNCKRKLEVSQ</sequence>
<feature type="compositionally biased region" description="Basic and acidic residues" evidence="8">
    <location>
        <begin position="178"/>
        <end position="192"/>
    </location>
</feature>
<keyword evidence="6 7" id="KW-0539">Nucleus</keyword>
<organism evidence="10 11">
    <name type="scientific">Heracleum sosnowskyi</name>
    <dbReference type="NCBI Taxonomy" id="360622"/>
    <lineage>
        <taxon>Eukaryota</taxon>
        <taxon>Viridiplantae</taxon>
        <taxon>Streptophyta</taxon>
        <taxon>Embryophyta</taxon>
        <taxon>Tracheophyta</taxon>
        <taxon>Spermatophyta</taxon>
        <taxon>Magnoliopsida</taxon>
        <taxon>eudicotyledons</taxon>
        <taxon>Gunneridae</taxon>
        <taxon>Pentapetalae</taxon>
        <taxon>asterids</taxon>
        <taxon>campanulids</taxon>
        <taxon>Apiales</taxon>
        <taxon>Apiaceae</taxon>
        <taxon>Apioideae</taxon>
        <taxon>apioid superclade</taxon>
        <taxon>Tordylieae</taxon>
        <taxon>Tordyliinae</taxon>
        <taxon>Heracleum</taxon>
    </lineage>
</organism>
<dbReference type="Proteomes" id="UP001237642">
    <property type="component" value="Unassembled WGS sequence"/>
</dbReference>
<evidence type="ECO:0000313" key="11">
    <source>
        <dbReference type="Proteomes" id="UP001237642"/>
    </source>
</evidence>
<comment type="subunit">
    <text evidence="7">Component of the SMC5-SMC6 complex.</text>
</comment>
<dbReference type="EMBL" id="JAUIZM010000004">
    <property type="protein sequence ID" value="KAK1390772.1"/>
    <property type="molecule type" value="Genomic_DNA"/>
</dbReference>
<dbReference type="PANTHER" id="PTHR16140">
    <property type="entry name" value="NON-STRUCTURAL MAINTENANCE OF CHROMOSOMES ELEMENT 4"/>
    <property type="match status" value="1"/>
</dbReference>
<accession>A0AAD8IRG2</accession>
<evidence type="ECO:0000256" key="8">
    <source>
        <dbReference type="SAM" id="MobiDB-lite"/>
    </source>
</evidence>
<dbReference type="InterPro" id="IPR027786">
    <property type="entry name" value="Nse4/EID"/>
</dbReference>
<comment type="subcellular location">
    <subcellularLocation>
        <location evidence="1 7">Nucleus</location>
    </subcellularLocation>
</comment>
<dbReference type="GO" id="GO:0030915">
    <property type="term" value="C:Smc5-Smc6 complex"/>
    <property type="evidence" value="ECO:0007669"/>
    <property type="project" value="UniProtKB-UniRule"/>
</dbReference>
<dbReference type="GO" id="GO:0006281">
    <property type="term" value="P:DNA repair"/>
    <property type="evidence" value="ECO:0007669"/>
    <property type="project" value="UniProtKB-UniRule"/>
</dbReference>
<feature type="domain" description="Non-structural maintenance of chromosome element 4 C-terminal" evidence="9">
    <location>
        <begin position="211"/>
        <end position="298"/>
    </location>
</feature>
<keyword evidence="11" id="KW-1185">Reference proteome</keyword>
<comment type="function">
    <text evidence="7">Component of the SMC5-SMC6 complex, that promotes sister chromatid alignment after DNA damage and facilitates double-stranded DNA breaks (DSBs) repair via homologous recombination between sister chromatids.</text>
</comment>
<evidence type="ECO:0000256" key="5">
    <source>
        <dbReference type="ARBA" id="ARBA00023204"/>
    </source>
</evidence>
<evidence type="ECO:0000313" key="10">
    <source>
        <dbReference type="EMBL" id="KAK1390772.1"/>
    </source>
</evidence>
<gene>
    <name evidence="10" type="ORF">POM88_018950</name>
</gene>
<dbReference type="Pfam" id="PF08743">
    <property type="entry name" value="Nse4_C"/>
    <property type="match status" value="1"/>
</dbReference>
<evidence type="ECO:0000256" key="4">
    <source>
        <dbReference type="ARBA" id="ARBA00023172"/>
    </source>
</evidence>
<evidence type="ECO:0000256" key="2">
    <source>
        <dbReference type="ARBA" id="ARBA00008997"/>
    </source>
</evidence>
<reference evidence="10" key="2">
    <citation type="submission" date="2023-05" db="EMBL/GenBank/DDBJ databases">
        <authorList>
            <person name="Schelkunov M.I."/>
        </authorList>
    </citation>
    <scope>NUCLEOTIDE SEQUENCE</scope>
    <source>
        <strain evidence="10">Hsosn_3</strain>
        <tissue evidence="10">Leaf</tissue>
    </source>
</reference>